<name>A0ABP9JCB4_9MICO</name>
<feature type="region of interest" description="Disordered" evidence="1">
    <location>
        <begin position="66"/>
        <end position="106"/>
    </location>
</feature>
<evidence type="ECO:0000256" key="1">
    <source>
        <dbReference type="SAM" id="MobiDB-lite"/>
    </source>
</evidence>
<proteinExistence type="predicted"/>
<keyword evidence="2" id="KW-0812">Transmembrane</keyword>
<dbReference type="RefSeq" id="WP_345507221.1">
    <property type="nucleotide sequence ID" value="NZ_BAABIW010000014.1"/>
</dbReference>
<keyword evidence="2" id="KW-1133">Transmembrane helix</keyword>
<keyword evidence="2" id="KW-0472">Membrane</keyword>
<gene>
    <name evidence="3" type="ORF">GCM10023258_18890</name>
</gene>
<evidence type="ECO:0000256" key="2">
    <source>
        <dbReference type="SAM" id="Phobius"/>
    </source>
</evidence>
<feature type="transmembrane region" description="Helical" evidence="2">
    <location>
        <begin position="41"/>
        <end position="60"/>
    </location>
</feature>
<dbReference type="EMBL" id="BAABIW010000014">
    <property type="protein sequence ID" value="GAA5025735.1"/>
    <property type="molecule type" value="Genomic_DNA"/>
</dbReference>
<protein>
    <submittedName>
        <fullName evidence="3">Uncharacterized protein</fullName>
    </submittedName>
</protein>
<comment type="caution">
    <text evidence="3">The sequence shown here is derived from an EMBL/GenBank/DDBJ whole genome shotgun (WGS) entry which is preliminary data.</text>
</comment>
<evidence type="ECO:0000313" key="3">
    <source>
        <dbReference type="EMBL" id="GAA5025735.1"/>
    </source>
</evidence>
<reference evidence="4" key="1">
    <citation type="journal article" date="2019" name="Int. J. Syst. Evol. Microbiol.">
        <title>The Global Catalogue of Microorganisms (GCM) 10K type strain sequencing project: providing services to taxonomists for standard genome sequencing and annotation.</title>
        <authorList>
            <consortium name="The Broad Institute Genomics Platform"/>
            <consortium name="The Broad Institute Genome Sequencing Center for Infectious Disease"/>
            <person name="Wu L."/>
            <person name="Ma J."/>
        </authorList>
    </citation>
    <scope>NUCLEOTIDE SEQUENCE [LARGE SCALE GENOMIC DNA]</scope>
    <source>
        <strain evidence="4">JCM 17687</strain>
    </source>
</reference>
<evidence type="ECO:0000313" key="4">
    <source>
        <dbReference type="Proteomes" id="UP001500427"/>
    </source>
</evidence>
<keyword evidence="4" id="KW-1185">Reference proteome</keyword>
<feature type="compositionally biased region" description="Low complexity" evidence="1">
    <location>
        <begin position="85"/>
        <end position="104"/>
    </location>
</feature>
<feature type="region of interest" description="Disordered" evidence="1">
    <location>
        <begin position="400"/>
        <end position="424"/>
    </location>
</feature>
<dbReference type="Proteomes" id="UP001500427">
    <property type="component" value="Unassembled WGS sequence"/>
</dbReference>
<sequence length="424" mass="43560">MSPEEFDLRAHLDSEAEHVNARGSFVEAVLDAKRRSDRRRAVAAGVAAVAVLAVAVPLAWSGLGGRTSAVPATRAPSLSATQTGVPTSTTPAPTAVPTRTASAADARVTARPTLAASAPTTDPGVPYAVAGLVRDGARPPLKAPDEAGFAAFSRLDHGGYVYRPTSGADQEVTIVLPDGTSSVLSGADRFVVSADRTRIAWRDDSAVLTPGTGVIHVADSRGRELRTVRVDAGPAALVGDTLYAAELAGYDDTGSSVRIELDTGRRTSIRGIVRGLDAAGRTALVVDPVPDETDGARPAGHCYRLLDLTVDPPVVRLAVCGDVTPTGISPDGRHLLAAPGSVVDATTGRVVLDAVGDSGLQVESSRITDDGTALVMSVDSPDFARNGLVRCELTGACRQIGPSAPEPAPEDGDTPRTTHAVADN</sequence>
<accession>A0ABP9JCB4</accession>
<organism evidence="3 4">
    <name type="scientific">Terrabacter aeriphilus</name>
    <dbReference type="NCBI Taxonomy" id="515662"/>
    <lineage>
        <taxon>Bacteria</taxon>
        <taxon>Bacillati</taxon>
        <taxon>Actinomycetota</taxon>
        <taxon>Actinomycetes</taxon>
        <taxon>Micrococcales</taxon>
        <taxon>Intrasporangiaceae</taxon>
        <taxon>Terrabacter</taxon>
    </lineage>
</organism>